<keyword evidence="3" id="KW-0255">Endonuclease</keyword>
<keyword evidence="3" id="KW-0540">Nuclease</keyword>
<sequence>MKHPRQFRPAGAPTRQEQKQQADKWRGNASARGYNSRWSKARITHLSRDPICRGCEAEGVIVAATVVDHVDPHHGDPDKFWDTSMWQSCCKWHHDSVKQRLEQLYAHRKATLDDLWLDSPMAVRVARGIRADEA</sequence>
<proteinExistence type="predicted"/>
<organism evidence="3 4">
    <name type="scientific">Rhizobium halophytocola</name>
    <dbReference type="NCBI Taxonomy" id="735519"/>
    <lineage>
        <taxon>Bacteria</taxon>
        <taxon>Pseudomonadati</taxon>
        <taxon>Pseudomonadota</taxon>
        <taxon>Alphaproteobacteria</taxon>
        <taxon>Hyphomicrobiales</taxon>
        <taxon>Rhizobiaceae</taxon>
        <taxon>Rhizobium/Agrobacterium group</taxon>
        <taxon>Rhizobium</taxon>
    </lineage>
</organism>
<evidence type="ECO:0000259" key="2">
    <source>
        <dbReference type="SMART" id="SM00507"/>
    </source>
</evidence>
<evidence type="ECO:0000313" key="4">
    <source>
        <dbReference type="Proteomes" id="UP000759443"/>
    </source>
</evidence>
<dbReference type="SMART" id="SM00507">
    <property type="entry name" value="HNHc"/>
    <property type="match status" value="1"/>
</dbReference>
<keyword evidence="3" id="KW-0378">Hydrolase</keyword>
<feature type="compositionally biased region" description="Basic and acidic residues" evidence="1">
    <location>
        <begin position="16"/>
        <end position="26"/>
    </location>
</feature>
<evidence type="ECO:0000256" key="1">
    <source>
        <dbReference type="SAM" id="MobiDB-lite"/>
    </source>
</evidence>
<dbReference type="Proteomes" id="UP000759443">
    <property type="component" value="Unassembled WGS sequence"/>
</dbReference>
<dbReference type="RefSeq" id="WP_209943004.1">
    <property type="nucleotide sequence ID" value="NZ_JAGGJU010000003.1"/>
</dbReference>
<accession>A0ABS4DVH3</accession>
<reference evidence="3 4" key="1">
    <citation type="submission" date="2021-03" db="EMBL/GenBank/DDBJ databases">
        <title>Genomic Encyclopedia of Type Strains, Phase IV (KMG-IV): sequencing the most valuable type-strain genomes for metagenomic binning, comparative biology and taxonomic classification.</title>
        <authorList>
            <person name="Goeker M."/>
        </authorList>
    </citation>
    <scope>NUCLEOTIDE SEQUENCE [LARGE SCALE GENOMIC DNA]</scope>
    <source>
        <strain evidence="3 4">DSM 21600</strain>
    </source>
</reference>
<dbReference type="PANTHER" id="PTHR41286:SF1">
    <property type="entry name" value="HNH NUCLEASE YAJD-RELATED"/>
    <property type="match status" value="1"/>
</dbReference>
<protein>
    <submittedName>
        <fullName evidence="3">5-methylcytosine-specific restriction endonuclease McrA</fullName>
    </submittedName>
</protein>
<gene>
    <name evidence="3" type="ORF">J2Z17_001103</name>
</gene>
<evidence type="ECO:0000313" key="3">
    <source>
        <dbReference type="EMBL" id="MBP1849682.1"/>
    </source>
</evidence>
<feature type="domain" description="HNH nuclease" evidence="2">
    <location>
        <begin position="40"/>
        <end position="95"/>
    </location>
</feature>
<name>A0ABS4DVH3_9HYPH</name>
<comment type="caution">
    <text evidence="3">The sequence shown here is derived from an EMBL/GenBank/DDBJ whole genome shotgun (WGS) entry which is preliminary data.</text>
</comment>
<dbReference type="GO" id="GO:0004519">
    <property type="term" value="F:endonuclease activity"/>
    <property type="evidence" value="ECO:0007669"/>
    <property type="project" value="UniProtKB-KW"/>
</dbReference>
<dbReference type="InterPro" id="IPR003615">
    <property type="entry name" value="HNH_nuc"/>
</dbReference>
<feature type="region of interest" description="Disordered" evidence="1">
    <location>
        <begin position="1"/>
        <end position="33"/>
    </location>
</feature>
<dbReference type="EMBL" id="JAGGJU010000003">
    <property type="protein sequence ID" value="MBP1849682.1"/>
    <property type="molecule type" value="Genomic_DNA"/>
</dbReference>
<dbReference type="PANTHER" id="PTHR41286">
    <property type="entry name" value="HNH NUCLEASE YAJD-RELATED"/>
    <property type="match status" value="1"/>
</dbReference>
<keyword evidence="4" id="KW-1185">Reference proteome</keyword>